<dbReference type="EMBL" id="LGRX02025771">
    <property type="protein sequence ID" value="KAK3251868.1"/>
    <property type="molecule type" value="Genomic_DNA"/>
</dbReference>
<name>A0AAE0CCH7_9CHLO</name>
<protein>
    <recommendedName>
        <fullName evidence="2">YHYH domain-containing protein</fullName>
    </recommendedName>
</protein>
<feature type="domain" description="YHYH" evidence="2">
    <location>
        <begin position="108"/>
        <end position="221"/>
    </location>
</feature>
<evidence type="ECO:0000313" key="4">
    <source>
        <dbReference type="Proteomes" id="UP001190700"/>
    </source>
</evidence>
<reference evidence="3 4" key="1">
    <citation type="journal article" date="2015" name="Genome Biol. Evol.">
        <title>Comparative Genomics of a Bacterivorous Green Alga Reveals Evolutionary Causalities and Consequences of Phago-Mixotrophic Mode of Nutrition.</title>
        <authorList>
            <person name="Burns J.A."/>
            <person name="Paasch A."/>
            <person name="Narechania A."/>
            <person name="Kim E."/>
        </authorList>
    </citation>
    <scope>NUCLEOTIDE SEQUENCE [LARGE SCALE GENOMIC DNA]</scope>
    <source>
        <strain evidence="3 4">PLY_AMNH</strain>
    </source>
</reference>
<keyword evidence="4" id="KW-1185">Reference proteome</keyword>
<sequence>MMTSLTPTLFISFLIAGSGVGVNGQPSGGPQGGSGTTTVSDQEYCDLCGGDASYTETIDDSGTYPKRTIVTNGCPNHYAVCTGKDTDVCGDIGLEGTGTEALVQDYTFDIPANPVIATATDGTPECSTSTIGVALNGVPIYSGAVSANCDQLNVEDSNAEWTSFDFCGGHGRCLANDCTGDYHYHFPASCLETQIGARADGHSPQIGWALDGFPIYGPFGPGGTTMKHVAQGCTGAYCLDDCSGLELELSDVDSFKYRYYMNGPLSDLVSLPTDPKPAATDAPFALKCYRGCTYADLVSEATKCTGGSEGVTSSYLATPLEGVTEKFVSQPASDAGMMCAADAADSSESSSESGALSFFTHIHVCLGVMLATLAFCIANGL</sequence>
<dbReference type="InterPro" id="IPR025924">
    <property type="entry name" value="YHYH_dom"/>
</dbReference>
<evidence type="ECO:0000259" key="2">
    <source>
        <dbReference type="Pfam" id="PF14240"/>
    </source>
</evidence>
<keyword evidence="1" id="KW-0732">Signal</keyword>
<feature type="signal peptide" evidence="1">
    <location>
        <begin position="1"/>
        <end position="24"/>
    </location>
</feature>
<proteinExistence type="predicted"/>
<evidence type="ECO:0000256" key="1">
    <source>
        <dbReference type="SAM" id="SignalP"/>
    </source>
</evidence>
<dbReference type="Pfam" id="PF14240">
    <property type="entry name" value="YHYH"/>
    <property type="match status" value="1"/>
</dbReference>
<accession>A0AAE0CCH7</accession>
<dbReference type="AlphaFoldDB" id="A0AAE0CCH7"/>
<gene>
    <name evidence="3" type="ORF">CYMTET_38791</name>
</gene>
<comment type="caution">
    <text evidence="3">The sequence shown here is derived from an EMBL/GenBank/DDBJ whole genome shotgun (WGS) entry which is preliminary data.</text>
</comment>
<feature type="chain" id="PRO_5042008599" description="YHYH domain-containing protein" evidence="1">
    <location>
        <begin position="25"/>
        <end position="381"/>
    </location>
</feature>
<organism evidence="3 4">
    <name type="scientific">Cymbomonas tetramitiformis</name>
    <dbReference type="NCBI Taxonomy" id="36881"/>
    <lineage>
        <taxon>Eukaryota</taxon>
        <taxon>Viridiplantae</taxon>
        <taxon>Chlorophyta</taxon>
        <taxon>Pyramimonadophyceae</taxon>
        <taxon>Pyramimonadales</taxon>
        <taxon>Pyramimonadaceae</taxon>
        <taxon>Cymbomonas</taxon>
    </lineage>
</organism>
<dbReference type="Proteomes" id="UP001190700">
    <property type="component" value="Unassembled WGS sequence"/>
</dbReference>
<evidence type="ECO:0000313" key="3">
    <source>
        <dbReference type="EMBL" id="KAK3251868.1"/>
    </source>
</evidence>